<dbReference type="InterPro" id="IPR017853">
    <property type="entry name" value="GH"/>
</dbReference>
<accession>A0A8S3ZLZ6</accession>
<name>A0A8S3ZLZ6_9EUPU</name>
<protein>
    <recommendedName>
        <fullName evidence="3">Glycosyl hydrolase family 13 catalytic domain-containing protein</fullName>
    </recommendedName>
</protein>
<evidence type="ECO:0000259" key="3">
    <source>
        <dbReference type="SMART" id="SM00642"/>
    </source>
</evidence>
<proteinExistence type="predicted"/>
<dbReference type="PANTHER" id="PTHR10357:SF179">
    <property type="entry name" value="NEUTRAL AND BASIC AMINO ACID TRANSPORT PROTEIN RBAT"/>
    <property type="match status" value="1"/>
</dbReference>
<dbReference type="GO" id="GO:0005975">
    <property type="term" value="P:carbohydrate metabolic process"/>
    <property type="evidence" value="ECO:0007669"/>
    <property type="project" value="InterPro"/>
</dbReference>
<feature type="chain" id="PRO_5035829868" description="Glycosyl hydrolase family 13 catalytic domain-containing protein" evidence="2">
    <location>
        <begin position="30"/>
        <end position="468"/>
    </location>
</feature>
<dbReference type="OrthoDB" id="1740265at2759"/>
<evidence type="ECO:0000313" key="4">
    <source>
        <dbReference type="EMBL" id="CAG5127701.1"/>
    </source>
</evidence>
<dbReference type="FunFam" id="3.90.400.10:FF:000001">
    <property type="entry name" value="Maltase A3, isoform A"/>
    <property type="match status" value="1"/>
</dbReference>
<dbReference type="AlphaFoldDB" id="A0A8S3ZLZ6"/>
<sequence length="468" mass="53860">MAIINVIVSLLASCVCLFAASHSWALADADSQPGSLPWWKTTIIYQVYPRSFKDTDGDGVGDIQGIISELQHFKYIGVETIWLSPFYSSPQVDFGYDISDLKDVDPIFGNIADFRQLVEEAKKLGLRILVDFVPNHTSDQHVWFQRSVQKEGKYRDYYVWTDGNTLANGTRVPPNNWLSVFGGSAWRWSDEREQFYLHQFDPAQPDLNYRNPDVKEEMLLAMRYWLDYGIDGLRMDAINHVYETTNLSLDNPLSGNDVLPDNYGYLTPLYTSYLLPETKEQIQSWQNLLDEMEKIDGEERFMVLEFYTDSNTRAQMAEYGAHPFNMDMVAGLTIPLSAKQIMDLISKEYKNKPDSYWPTFVVGNHDKHRTASRYGRRYVNAFNLLLMTLKGTPTTYYGEEIGMEDITLTYQQTKDPPAIKAGPDRYLEVSRDLNRSPMQWTAGYQAGFSSGNQTWLPVQQNYTVYNVE</sequence>
<dbReference type="SUPFAM" id="SSF51445">
    <property type="entry name" value="(Trans)glycosidases"/>
    <property type="match status" value="1"/>
</dbReference>
<feature type="non-terminal residue" evidence="4">
    <location>
        <position position="1"/>
    </location>
</feature>
<keyword evidence="1" id="KW-0325">Glycoprotein</keyword>
<feature type="signal peptide" evidence="2">
    <location>
        <begin position="1"/>
        <end position="29"/>
    </location>
</feature>
<keyword evidence="5" id="KW-1185">Reference proteome</keyword>
<dbReference type="SMART" id="SM00642">
    <property type="entry name" value="Aamy"/>
    <property type="match status" value="1"/>
</dbReference>
<evidence type="ECO:0000256" key="1">
    <source>
        <dbReference type="ARBA" id="ARBA00023180"/>
    </source>
</evidence>
<dbReference type="Proteomes" id="UP000678393">
    <property type="component" value="Unassembled WGS sequence"/>
</dbReference>
<dbReference type="EMBL" id="CAJHNH020002773">
    <property type="protein sequence ID" value="CAG5127701.1"/>
    <property type="molecule type" value="Genomic_DNA"/>
</dbReference>
<keyword evidence="2" id="KW-0732">Signal</keyword>
<feature type="domain" description="Glycosyl hydrolase family 13 catalytic" evidence="3">
    <location>
        <begin position="46"/>
        <end position="435"/>
    </location>
</feature>
<gene>
    <name evidence="4" type="ORF">CUNI_LOCUS13259</name>
</gene>
<organism evidence="4 5">
    <name type="scientific">Candidula unifasciata</name>
    <dbReference type="NCBI Taxonomy" id="100452"/>
    <lineage>
        <taxon>Eukaryota</taxon>
        <taxon>Metazoa</taxon>
        <taxon>Spiralia</taxon>
        <taxon>Lophotrochozoa</taxon>
        <taxon>Mollusca</taxon>
        <taxon>Gastropoda</taxon>
        <taxon>Heterobranchia</taxon>
        <taxon>Euthyneura</taxon>
        <taxon>Panpulmonata</taxon>
        <taxon>Eupulmonata</taxon>
        <taxon>Stylommatophora</taxon>
        <taxon>Helicina</taxon>
        <taxon>Helicoidea</taxon>
        <taxon>Geomitridae</taxon>
        <taxon>Candidula</taxon>
    </lineage>
</organism>
<dbReference type="PANTHER" id="PTHR10357">
    <property type="entry name" value="ALPHA-AMYLASE FAMILY MEMBER"/>
    <property type="match status" value="1"/>
</dbReference>
<dbReference type="Pfam" id="PF00128">
    <property type="entry name" value="Alpha-amylase"/>
    <property type="match status" value="1"/>
</dbReference>
<comment type="caution">
    <text evidence="4">The sequence shown here is derived from an EMBL/GenBank/DDBJ whole genome shotgun (WGS) entry which is preliminary data.</text>
</comment>
<dbReference type="InterPro" id="IPR006047">
    <property type="entry name" value="GH13_cat_dom"/>
</dbReference>
<dbReference type="Gene3D" id="3.20.20.80">
    <property type="entry name" value="Glycosidases"/>
    <property type="match status" value="1"/>
</dbReference>
<reference evidence="4" key="1">
    <citation type="submission" date="2021-04" db="EMBL/GenBank/DDBJ databases">
        <authorList>
            <consortium name="Molecular Ecology Group"/>
        </authorList>
    </citation>
    <scope>NUCLEOTIDE SEQUENCE</scope>
</reference>
<evidence type="ECO:0000313" key="5">
    <source>
        <dbReference type="Proteomes" id="UP000678393"/>
    </source>
</evidence>
<evidence type="ECO:0000256" key="2">
    <source>
        <dbReference type="SAM" id="SignalP"/>
    </source>
</evidence>
<dbReference type="InterPro" id="IPR045857">
    <property type="entry name" value="O16G_dom_2"/>
</dbReference>
<dbReference type="Gene3D" id="3.90.400.10">
    <property type="entry name" value="Oligo-1,6-glucosidase, Domain 2"/>
    <property type="match status" value="1"/>
</dbReference>